<sequence length="209" mass="22879">MATTTQRPTGAADPQLTALMARQTQLAEAIERRAAEVVRAWLLDHHRTWVAVDFTKTRPEPPFDGDDGLTAAVGKLPRRAFGCGLDVRGSFIVRLADLNGYLGRLHDDQGPAKQQPRIELVIVRDPDGGTDAAMFLDGAELADGDVSEYVIDAGRGHVYRDWIESRDCVVESASPAAAELLRVSYDYPPGHQYIDGAPEGWPLEDGEDR</sequence>
<dbReference type="Proteomes" id="UP000515498">
    <property type="component" value="Plasmid unnamed1"/>
</dbReference>
<evidence type="ECO:0000313" key="1">
    <source>
        <dbReference type="EMBL" id="QNJ96573.1"/>
    </source>
</evidence>
<dbReference type="EMBL" id="CP059895">
    <property type="protein sequence ID" value="QNJ96573.1"/>
    <property type="molecule type" value="Genomic_DNA"/>
</dbReference>
<accession>A0A7G8PQF7</accession>
<protein>
    <submittedName>
        <fullName evidence="1">Uncharacterized protein</fullName>
    </submittedName>
</protein>
<dbReference type="AlphaFoldDB" id="A0A7G8PQF7"/>
<reference evidence="1 2" key="1">
    <citation type="submission" date="2020-07" db="EMBL/GenBank/DDBJ databases">
        <title>Draft genome sequence of four isobutane-metabolizing strains capable of cometabolically degrading diverse ether contaminants.</title>
        <authorList>
            <person name="Chen W."/>
            <person name="Faulkner N."/>
            <person name="Smith C."/>
            <person name="Hyman M."/>
        </authorList>
    </citation>
    <scope>NUCLEOTIDE SEQUENCE [LARGE SCALE GENOMIC DNA]</scope>
    <source>
        <strain evidence="1 2">2A</strain>
        <plasmid evidence="1 2">unnamed1</plasmid>
    </source>
</reference>
<name>A0A7G8PQF7_9MYCO</name>
<evidence type="ECO:0000313" key="2">
    <source>
        <dbReference type="Proteomes" id="UP000515498"/>
    </source>
</evidence>
<organism evidence="1 2">
    <name type="scientific">Mycolicibacterium fluoranthenivorans</name>
    <dbReference type="NCBI Taxonomy" id="258505"/>
    <lineage>
        <taxon>Bacteria</taxon>
        <taxon>Bacillati</taxon>
        <taxon>Actinomycetota</taxon>
        <taxon>Actinomycetes</taxon>
        <taxon>Mycobacteriales</taxon>
        <taxon>Mycobacteriaceae</taxon>
        <taxon>Mycolicibacterium</taxon>
    </lineage>
</organism>
<keyword evidence="1" id="KW-0614">Plasmid</keyword>
<geneLocation type="plasmid" evidence="1 2">
    <name>unnamed1</name>
</geneLocation>
<dbReference type="KEGG" id="mflu:HZU40_34190"/>
<dbReference type="RefSeq" id="WP_187099663.1">
    <property type="nucleotide sequence ID" value="NZ_CP059895.1"/>
</dbReference>
<gene>
    <name evidence="1" type="ORF">HZU40_34190</name>
</gene>
<proteinExistence type="predicted"/>